<dbReference type="Proteomes" id="UP000054324">
    <property type="component" value="Unassembled WGS sequence"/>
</dbReference>
<dbReference type="RefSeq" id="XP_009170501.1">
    <property type="nucleotide sequence ID" value="XM_009172237.1"/>
</dbReference>
<organism evidence="1 2">
    <name type="scientific">Opisthorchis viverrini</name>
    <name type="common">Southeast Asian liver fluke</name>
    <dbReference type="NCBI Taxonomy" id="6198"/>
    <lineage>
        <taxon>Eukaryota</taxon>
        <taxon>Metazoa</taxon>
        <taxon>Spiralia</taxon>
        <taxon>Lophotrochozoa</taxon>
        <taxon>Platyhelminthes</taxon>
        <taxon>Trematoda</taxon>
        <taxon>Digenea</taxon>
        <taxon>Opisthorchiida</taxon>
        <taxon>Opisthorchiata</taxon>
        <taxon>Opisthorchiidae</taxon>
        <taxon>Opisthorchis</taxon>
    </lineage>
</organism>
<dbReference type="AlphaFoldDB" id="A0A074ZEZ2"/>
<name>A0A074ZEZ2_OPIVI</name>
<dbReference type="GeneID" id="20321034"/>
<reference evidence="1 2" key="1">
    <citation type="submission" date="2013-11" db="EMBL/GenBank/DDBJ databases">
        <title>Opisthorchis viverrini - life in the bile duct.</title>
        <authorList>
            <person name="Young N.D."/>
            <person name="Nagarajan N."/>
            <person name="Lin S.J."/>
            <person name="Korhonen P.K."/>
            <person name="Jex A.R."/>
            <person name="Hall R.S."/>
            <person name="Safavi-Hemami H."/>
            <person name="Kaewkong W."/>
            <person name="Bertrand D."/>
            <person name="Gao S."/>
            <person name="Seet Q."/>
            <person name="Wongkham S."/>
            <person name="Teh B.T."/>
            <person name="Wongkham C."/>
            <person name="Intapan P.M."/>
            <person name="Maleewong W."/>
            <person name="Yang X."/>
            <person name="Hu M."/>
            <person name="Wang Z."/>
            <person name="Hofmann A."/>
            <person name="Sternberg P.W."/>
            <person name="Tan P."/>
            <person name="Wang J."/>
            <person name="Gasser R.B."/>
        </authorList>
    </citation>
    <scope>NUCLEOTIDE SEQUENCE [LARGE SCALE GENOMIC DNA]</scope>
</reference>
<sequence length="168" mass="18866">MANDRQPPKIQVAGQHSPHIIFSKKRKSLRRGAACSRREGIYDRSPDFYGTLHKNMASEMLKSENPKTELCFGRATQTRNGQRQPPCGGFRYLEMRALPLSLWLEALQITVLGYGVVHTPFNSPISIFKKAVDQVFRASKLRCQEGLTLIGRVKRAAVRLVAGLKSVD</sequence>
<dbReference type="CTD" id="20321034"/>
<evidence type="ECO:0000313" key="1">
    <source>
        <dbReference type="EMBL" id="KER25753.1"/>
    </source>
</evidence>
<proteinExistence type="predicted"/>
<protein>
    <submittedName>
        <fullName evidence="1">Uncharacterized protein</fullName>
    </submittedName>
</protein>
<evidence type="ECO:0000313" key="2">
    <source>
        <dbReference type="Proteomes" id="UP000054324"/>
    </source>
</evidence>
<keyword evidence="2" id="KW-1185">Reference proteome</keyword>
<accession>A0A074ZEZ2</accession>
<dbReference type="KEGG" id="ovi:T265_06855"/>
<gene>
    <name evidence="1" type="ORF">T265_06855</name>
</gene>
<dbReference type="EMBL" id="KL596767">
    <property type="protein sequence ID" value="KER25753.1"/>
    <property type="molecule type" value="Genomic_DNA"/>
</dbReference>